<dbReference type="PANTHER" id="PTHR40064">
    <property type="entry name" value="MEMBRANE PROTEIN-RELATED"/>
    <property type="match status" value="1"/>
</dbReference>
<keyword evidence="3 6" id="KW-0812">Transmembrane</keyword>
<keyword evidence="4 6" id="KW-1133">Transmembrane helix</keyword>
<dbReference type="InterPro" id="IPR052984">
    <property type="entry name" value="UPF0421"/>
</dbReference>
<dbReference type="InterPro" id="IPR010343">
    <property type="entry name" value="ArAE_1"/>
</dbReference>
<dbReference type="PANTHER" id="PTHR40064:SF1">
    <property type="entry name" value="MEMBRANE PROTEIN"/>
    <property type="match status" value="1"/>
</dbReference>
<keyword evidence="2" id="KW-1003">Cell membrane</keyword>
<feature type="transmembrane region" description="Helical" evidence="6">
    <location>
        <begin position="118"/>
        <end position="141"/>
    </location>
</feature>
<dbReference type="InterPro" id="IPR038323">
    <property type="entry name" value="ArAE_1_C_sf"/>
</dbReference>
<evidence type="ECO:0000313" key="8">
    <source>
        <dbReference type="EMBL" id="CQR25990.1"/>
    </source>
</evidence>
<organism evidence="8 9">
    <name type="scientific">Streptococcus varani</name>
    <dbReference type="NCBI Taxonomy" id="1608583"/>
    <lineage>
        <taxon>Bacteria</taxon>
        <taxon>Bacillati</taxon>
        <taxon>Bacillota</taxon>
        <taxon>Bacilli</taxon>
        <taxon>Lactobacillales</taxon>
        <taxon>Streptococcaceae</taxon>
        <taxon>Streptococcus</taxon>
    </lineage>
</organism>
<dbReference type="RefSeq" id="WP_093651489.1">
    <property type="nucleotide sequence ID" value="NZ_CTEN01000006.1"/>
</dbReference>
<evidence type="ECO:0000256" key="1">
    <source>
        <dbReference type="ARBA" id="ARBA00004651"/>
    </source>
</evidence>
<dbReference type="OrthoDB" id="357521at2"/>
<evidence type="ECO:0000313" key="9">
    <source>
        <dbReference type="Proteomes" id="UP000198604"/>
    </source>
</evidence>
<dbReference type="Pfam" id="PF11728">
    <property type="entry name" value="ArAE_1_C"/>
    <property type="match status" value="1"/>
</dbReference>
<keyword evidence="9" id="KW-1185">Reference proteome</keyword>
<sequence>MPILERTIKLILATVLAIYLAEFLGLAYATSAGIIAILSLLDTRKSSLKMAQNRLFSTFLALAIAWGIFSLIGFEIWTLALYLLLYVPTAYYFRWEAGIAPSTVLVTHLLLEKNTSLVFLGNEVAIFLIGAGLALVFNLYMPSQEAKIQSYHHQVKDLLQLILLRFQDFLLKGDGRNEASLINQLDDLLSQALKVVYLDRHNQVFHQTNYQVHYFEMRRAQNKVLRRMAKLINACQLEARESIILASLFERTAQQLSRENPALELLDDIALFHQTFRERPLPQTRQEFETRATLFQLLQDMEEFIQLKVDFYQEYKEEM</sequence>
<feature type="transmembrane region" description="Helical" evidence="6">
    <location>
        <begin position="12"/>
        <end position="38"/>
    </location>
</feature>
<proteinExistence type="predicted"/>
<dbReference type="EMBL" id="CTEN01000006">
    <property type="protein sequence ID" value="CQR25990.1"/>
    <property type="molecule type" value="Genomic_DNA"/>
</dbReference>
<dbReference type="GO" id="GO:0005886">
    <property type="term" value="C:plasma membrane"/>
    <property type="evidence" value="ECO:0007669"/>
    <property type="project" value="UniProtKB-SubCell"/>
</dbReference>
<reference evidence="9" key="1">
    <citation type="submission" date="2015-03" db="EMBL/GenBank/DDBJ databases">
        <authorList>
            <person name="Urmite Genomes"/>
        </authorList>
    </citation>
    <scope>NUCLEOTIDE SEQUENCE [LARGE SCALE GENOMIC DNA]</scope>
    <source>
        <strain evidence="9">FF10</strain>
    </source>
</reference>
<name>A0A0E4CTQ7_9STRE</name>
<dbReference type="Pfam" id="PF06081">
    <property type="entry name" value="ArAE_1"/>
    <property type="match status" value="1"/>
</dbReference>
<evidence type="ECO:0000256" key="3">
    <source>
        <dbReference type="ARBA" id="ARBA00022692"/>
    </source>
</evidence>
<gene>
    <name evidence="8" type="ORF">BN1356_02335</name>
</gene>
<comment type="subcellular location">
    <subcellularLocation>
        <location evidence="1">Cell membrane</location>
        <topology evidence="1">Multi-pass membrane protein</topology>
    </subcellularLocation>
</comment>
<evidence type="ECO:0000256" key="2">
    <source>
        <dbReference type="ARBA" id="ARBA00022475"/>
    </source>
</evidence>
<dbReference type="Proteomes" id="UP000198604">
    <property type="component" value="Unassembled WGS sequence"/>
</dbReference>
<feature type="transmembrane region" description="Helical" evidence="6">
    <location>
        <begin position="59"/>
        <end position="85"/>
    </location>
</feature>
<evidence type="ECO:0000256" key="4">
    <source>
        <dbReference type="ARBA" id="ARBA00022989"/>
    </source>
</evidence>
<dbReference type="InterPro" id="IPR021062">
    <property type="entry name" value="ArAE_1_C"/>
</dbReference>
<keyword evidence="5 6" id="KW-0472">Membrane</keyword>
<protein>
    <submittedName>
        <fullName evidence="8">Membrane protein</fullName>
    </submittedName>
</protein>
<evidence type="ECO:0000259" key="7">
    <source>
        <dbReference type="Pfam" id="PF11728"/>
    </source>
</evidence>
<dbReference type="AlphaFoldDB" id="A0A0E4CTQ7"/>
<dbReference type="STRING" id="1608583.BN1356_02335"/>
<feature type="domain" description="Putative aromatic acid exporter C-terminal" evidence="7">
    <location>
        <begin position="145"/>
        <end position="308"/>
    </location>
</feature>
<evidence type="ECO:0000256" key="5">
    <source>
        <dbReference type="ARBA" id="ARBA00023136"/>
    </source>
</evidence>
<evidence type="ECO:0000256" key="6">
    <source>
        <dbReference type="SAM" id="Phobius"/>
    </source>
</evidence>
<dbReference type="Gene3D" id="1.20.120.940">
    <property type="entry name" value="Putative aromatic acid exporter, C-terminal domain"/>
    <property type="match status" value="1"/>
</dbReference>
<accession>A0A0E4CTQ7</accession>